<accession>A0A3L8SYW7</accession>
<keyword evidence="2" id="KW-1185">Reference proteome</keyword>
<sequence length="86" mass="9397">MSGFALNTSIPFPPIHLHARHCLAPCQKLSRALHPPCSIPNDASFLTRAICGILSSDPLLSSSYFYCSLLGWRGRLITKLGCLGWV</sequence>
<reference evidence="1 2" key="1">
    <citation type="journal article" date="2018" name="Proc. R. Soc. B">
        <title>A non-coding region near Follistatin controls head colour polymorphism in the Gouldian finch.</title>
        <authorList>
            <person name="Toomey M.B."/>
            <person name="Marques C.I."/>
            <person name="Andrade P."/>
            <person name="Araujo P.M."/>
            <person name="Sabatino S."/>
            <person name="Gazda M.A."/>
            <person name="Afonso S."/>
            <person name="Lopes R.J."/>
            <person name="Corbo J.C."/>
            <person name="Carneiro M."/>
        </authorList>
    </citation>
    <scope>NUCLEOTIDE SEQUENCE [LARGE SCALE GENOMIC DNA]</scope>
    <source>
        <strain evidence="1">Red01</strain>
        <tissue evidence="1">Muscle</tissue>
    </source>
</reference>
<gene>
    <name evidence="1" type="ORF">DV515_00001726</name>
</gene>
<evidence type="ECO:0000313" key="2">
    <source>
        <dbReference type="Proteomes" id="UP000276834"/>
    </source>
</evidence>
<protein>
    <submittedName>
        <fullName evidence="1">Uncharacterized protein</fullName>
    </submittedName>
</protein>
<proteinExistence type="predicted"/>
<dbReference type="AlphaFoldDB" id="A0A3L8SYW7"/>
<organism evidence="1 2">
    <name type="scientific">Chloebia gouldiae</name>
    <name type="common">Gouldian finch</name>
    <name type="synonym">Erythrura gouldiae</name>
    <dbReference type="NCBI Taxonomy" id="44316"/>
    <lineage>
        <taxon>Eukaryota</taxon>
        <taxon>Metazoa</taxon>
        <taxon>Chordata</taxon>
        <taxon>Craniata</taxon>
        <taxon>Vertebrata</taxon>
        <taxon>Euteleostomi</taxon>
        <taxon>Archelosauria</taxon>
        <taxon>Archosauria</taxon>
        <taxon>Dinosauria</taxon>
        <taxon>Saurischia</taxon>
        <taxon>Theropoda</taxon>
        <taxon>Coelurosauria</taxon>
        <taxon>Aves</taxon>
        <taxon>Neognathae</taxon>
        <taxon>Neoaves</taxon>
        <taxon>Telluraves</taxon>
        <taxon>Australaves</taxon>
        <taxon>Passeriformes</taxon>
        <taxon>Passeroidea</taxon>
        <taxon>Passeridae</taxon>
        <taxon>Chloebia</taxon>
    </lineage>
</organism>
<name>A0A3L8SYW7_CHLGU</name>
<comment type="caution">
    <text evidence="1">The sequence shown here is derived from an EMBL/GenBank/DDBJ whole genome shotgun (WGS) entry which is preliminary data.</text>
</comment>
<dbReference type="Proteomes" id="UP000276834">
    <property type="component" value="Unassembled WGS sequence"/>
</dbReference>
<dbReference type="EMBL" id="QUSF01000003">
    <property type="protein sequence ID" value="RLW11400.1"/>
    <property type="molecule type" value="Genomic_DNA"/>
</dbReference>
<evidence type="ECO:0000313" key="1">
    <source>
        <dbReference type="EMBL" id="RLW11400.1"/>
    </source>
</evidence>